<reference evidence="3 4" key="1">
    <citation type="submission" date="2021-05" db="EMBL/GenBank/DDBJ databases">
        <title>A Polyphasic approach of four new species of the genus Ohtaekwangia: Ohtaekwangia histidinii sp. nov., Ohtaekwangia cretensis sp. nov., Ohtaekwangia indiensis sp. nov., Ohtaekwangia reichenbachii sp. nov. from diverse environment.</title>
        <authorList>
            <person name="Octaviana S."/>
        </authorList>
    </citation>
    <scope>NUCLEOTIDE SEQUENCE [LARGE SCALE GENOMIC DNA]</scope>
    <source>
        <strain evidence="3 4">PWU4</strain>
    </source>
</reference>
<evidence type="ECO:0000259" key="1">
    <source>
        <dbReference type="SMART" id="SM01321"/>
    </source>
</evidence>
<dbReference type="RefSeq" id="WP_254160237.1">
    <property type="nucleotide sequence ID" value="NZ_JAHESF010000002.1"/>
</dbReference>
<protein>
    <submittedName>
        <fullName evidence="3">Transposase</fullName>
    </submittedName>
</protein>
<dbReference type="InterPro" id="IPR052715">
    <property type="entry name" value="RAYT_transposase"/>
</dbReference>
<dbReference type="InterPro" id="IPR036515">
    <property type="entry name" value="Transposase_17_sf"/>
</dbReference>
<dbReference type="InterPro" id="IPR002686">
    <property type="entry name" value="Transposase_17"/>
</dbReference>
<evidence type="ECO:0000313" key="4">
    <source>
        <dbReference type="Proteomes" id="UP001319200"/>
    </source>
</evidence>
<keyword evidence="4" id="KW-1185">Reference proteome</keyword>
<dbReference type="PANTHER" id="PTHR36966">
    <property type="entry name" value="REP-ASSOCIATED TYROSINE TRANSPOSASE"/>
    <property type="match status" value="1"/>
</dbReference>
<dbReference type="GO" id="GO:0006313">
    <property type="term" value="P:DNA transposition"/>
    <property type="evidence" value="ECO:0007669"/>
    <property type="project" value="InterPro"/>
</dbReference>
<dbReference type="AlphaFoldDB" id="A0AAP2GMH3"/>
<dbReference type="PANTHER" id="PTHR36966:SF1">
    <property type="entry name" value="REP-ASSOCIATED TYROSINE TRANSPOSASE"/>
    <property type="match status" value="1"/>
</dbReference>
<comment type="caution">
    <text evidence="3">The sequence shown here is derived from an EMBL/GenBank/DDBJ whole genome shotgun (WGS) entry which is preliminary data.</text>
</comment>
<proteinExistence type="predicted"/>
<sequence>MSRKYKIRDQGALYFVTFTVIHWLDVFTRKEYRDIFLDSIRYCQKHKGLEVWAYCIMSSHVHMVIGRNGDPNLEHIVRDIKKFTSFKIIEAIKEHPQESRKDLFVWLFERAGRANNNNKRYQFWQQHSHPIELNTDEKIDQRLDYIHNNPVKAGIVLSPEDYLYSSAVNYAGLPETLIDVMLM</sequence>
<dbReference type="EMBL" id="JAHESF010000002">
    <property type="protein sequence ID" value="MBT1695658.1"/>
    <property type="molecule type" value="Genomic_DNA"/>
</dbReference>
<dbReference type="SUPFAM" id="SSF143422">
    <property type="entry name" value="Transposase IS200-like"/>
    <property type="match status" value="1"/>
</dbReference>
<evidence type="ECO:0000313" key="3">
    <source>
        <dbReference type="EMBL" id="MBT1695665.1"/>
    </source>
</evidence>
<dbReference type="Gene3D" id="3.30.70.1290">
    <property type="entry name" value="Transposase IS200-like"/>
    <property type="match status" value="1"/>
</dbReference>
<dbReference type="SMART" id="SM01321">
    <property type="entry name" value="Y1_Tnp"/>
    <property type="match status" value="1"/>
</dbReference>
<accession>A0AAP2GMH3</accession>
<dbReference type="EMBL" id="JAHESF010000002">
    <property type="protein sequence ID" value="MBT1695665.1"/>
    <property type="molecule type" value="Genomic_DNA"/>
</dbReference>
<organism evidence="3 4">
    <name type="scientific">Chryseosolibacter histidini</name>
    <dbReference type="NCBI Taxonomy" id="2782349"/>
    <lineage>
        <taxon>Bacteria</taxon>
        <taxon>Pseudomonadati</taxon>
        <taxon>Bacteroidota</taxon>
        <taxon>Cytophagia</taxon>
        <taxon>Cytophagales</taxon>
        <taxon>Chryseotaleaceae</taxon>
        <taxon>Chryseosolibacter</taxon>
    </lineage>
</organism>
<dbReference type="GO" id="GO:0043565">
    <property type="term" value="F:sequence-specific DNA binding"/>
    <property type="evidence" value="ECO:0007669"/>
    <property type="project" value="TreeGrafter"/>
</dbReference>
<dbReference type="Proteomes" id="UP001319200">
    <property type="component" value="Unassembled WGS sequence"/>
</dbReference>
<dbReference type="Pfam" id="PF01797">
    <property type="entry name" value="Y1_Tnp"/>
    <property type="match status" value="1"/>
</dbReference>
<dbReference type="GO" id="GO:0004803">
    <property type="term" value="F:transposase activity"/>
    <property type="evidence" value="ECO:0007669"/>
    <property type="project" value="InterPro"/>
</dbReference>
<dbReference type="NCBIfam" id="NF047646">
    <property type="entry name" value="REP_Tyr_transpos"/>
    <property type="match status" value="1"/>
</dbReference>
<evidence type="ECO:0000313" key="2">
    <source>
        <dbReference type="EMBL" id="MBT1695658.1"/>
    </source>
</evidence>
<feature type="domain" description="Transposase IS200-like" evidence="1">
    <location>
        <begin position="9"/>
        <end position="149"/>
    </location>
</feature>
<name>A0AAP2GMH3_9BACT</name>
<gene>
    <name evidence="2" type="ORF">KK083_02140</name>
    <name evidence="3" type="ORF">KK083_02175</name>
</gene>